<feature type="transmembrane region" description="Helical" evidence="1">
    <location>
        <begin position="380"/>
        <end position="399"/>
    </location>
</feature>
<accession>A0A0G0UK29</accession>
<proteinExistence type="predicted"/>
<feature type="transmembrane region" description="Helical" evidence="1">
    <location>
        <begin position="97"/>
        <end position="114"/>
    </location>
</feature>
<keyword evidence="1" id="KW-1133">Transmembrane helix</keyword>
<comment type="caution">
    <text evidence="2">The sequence shown here is derived from an EMBL/GenBank/DDBJ whole genome shotgun (WGS) entry which is preliminary data.</text>
</comment>
<feature type="transmembrane region" description="Helical" evidence="1">
    <location>
        <begin position="149"/>
        <end position="167"/>
    </location>
</feature>
<evidence type="ECO:0000313" key="3">
    <source>
        <dbReference type="Proteomes" id="UP000034531"/>
    </source>
</evidence>
<dbReference type="Proteomes" id="UP000034531">
    <property type="component" value="Unassembled WGS sequence"/>
</dbReference>
<feature type="transmembrane region" description="Helical" evidence="1">
    <location>
        <begin position="300"/>
        <end position="318"/>
    </location>
</feature>
<sequence length="409" mass="46697">MGLKIPKISQSLILLVIFVFAIFSGIIIHRATWFVQDKHFSILAESFIKNDLFLSPYNLPPGDFADYQGRQYLFFGPLPSVILMPFVYIWGRNFPQIYLSFFSLVLTFIAIFQISKKLKFSSTDSLWLANFFVFGTVLYFVGLIDISAYLPQAVGTAFMVLSILEYFTKRRFLLIGILIAAAGATRVTLFGITLFYLFEIFQNRKNHDFKKEVALLLIPVVFSLVLLGAYNLRRFHSPFDTGYTKNVTVLDKNYLNNQLGWFSPVHIPANLYNLLLRGPDPVLRENVEMVLKFPYLKADGMGLAIWYTSPLFLYIIAIKRASHTKSAVVGLVALAFPSLIYMGIGASQYGYRYSLDFIPLLFLILLPAFNKKLSTPAKALIATGIVINCFYMLSIWNSYPLLTFWEYLK</sequence>
<gene>
    <name evidence="2" type="ORF">UT84_C0010G0015</name>
</gene>
<feature type="transmembrane region" description="Helical" evidence="1">
    <location>
        <begin position="126"/>
        <end position="144"/>
    </location>
</feature>
<keyword evidence="1" id="KW-0812">Transmembrane</keyword>
<dbReference type="EMBL" id="LBYI01000010">
    <property type="protein sequence ID" value="KKR50592.1"/>
    <property type="molecule type" value="Genomic_DNA"/>
</dbReference>
<feature type="transmembrane region" description="Helical" evidence="1">
    <location>
        <begin position="12"/>
        <end position="31"/>
    </location>
</feature>
<evidence type="ECO:0000313" key="2">
    <source>
        <dbReference type="EMBL" id="KKR50592.1"/>
    </source>
</evidence>
<evidence type="ECO:0000256" key="1">
    <source>
        <dbReference type="SAM" id="Phobius"/>
    </source>
</evidence>
<protein>
    <recommendedName>
        <fullName evidence="4">Glycosyltransferase RgtA/B/C/D-like domain-containing protein</fullName>
    </recommendedName>
</protein>
<dbReference type="AlphaFoldDB" id="A0A0G0UK29"/>
<reference evidence="2 3" key="1">
    <citation type="journal article" date="2015" name="Nature">
        <title>rRNA introns, odd ribosomes, and small enigmatic genomes across a large radiation of phyla.</title>
        <authorList>
            <person name="Brown C.T."/>
            <person name="Hug L.A."/>
            <person name="Thomas B.C."/>
            <person name="Sharon I."/>
            <person name="Castelle C.J."/>
            <person name="Singh A."/>
            <person name="Wilkins M.J."/>
            <person name="Williams K.H."/>
            <person name="Banfield J.F."/>
        </authorList>
    </citation>
    <scope>NUCLEOTIDE SEQUENCE [LARGE SCALE GENOMIC DNA]</scope>
</reference>
<feature type="transmembrane region" description="Helical" evidence="1">
    <location>
        <begin position="213"/>
        <end position="232"/>
    </location>
</feature>
<keyword evidence="1" id="KW-0472">Membrane</keyword>
<organism evidence="2 3">
    <name type="scientific">Candidatus Curtissbacteria bacterium GW2011_GWA1_40_16</name>
    <dbReference type="NCBI Taxonomy" id="1618405"/>
    <lineage>
        <taxon>Bacteria</taxon>
        <taxon>Candidatus Curtissiibacteriota</taxon>
    </lineage>
</organism>
<evidence type="ECO:0008006" key="4">
    <source>
        <dbReference type="Google" id="ProtNLM"/>
    </source>
</evidence>
<feature type="transmembrane region" description="Helical" evidence="1">
    <location>
        <begin position="173"/>
        <end position="201"/>
    </location>
</feature>
<feature type="transmembrane region" description="Helical" evidence="1">
    <location>
        <begin position="72"/>
        <end position="90"/>
    </location>
</feature>
<feature type="transmembrane region" description="Helical" evidence="1">
    <location>
        <begin position="327"/>
        <end position="344"/>
    </location>
</feature>
<name>A0A0G0UK29_9BACT</name>